<proteinExistence type="predicted"/>
<dbReference type="SUPFAM" id="SSF50118">
    <property type="entry name" value="Cell growth inhibitor/plasmid maintenance toxic component"/>
    <property type="match status" value="1"/>
</dbReference>
<dbReference type="EMBL" id="CP092365">
    <property type="protein sequence ID" value="ULN53857.1"/>
    <property type="molecule type" value="Genomic_DNA"/>
</dbReference>
<gene>
    <name evidence="1" type="ORF">MIU77_06055</name>
</gene>
<dbReference type="RefSeq" id="WP_240172101.1">
    <property type="nucleotide sequence ID" value="NZ_CP092365.1"/>
</dbReference>
<dbReference type="InterPro" id="IPR003477">
    <property type="entry name" value="PemK-like"/>
</dbReference>
<keyword evidence="2" id="KW-1185">Reference proteome</keyword>
<reference evidence="1" key="1">
    <citation type="submission" date="2022-08" db="EMBL/GenBank/DDBJ databases">
        <title>Complete genome sequence of 14 non-tuberculosis mycobacteria type-strains.</title>
        <authorList>
            <person name="Igarashi Y."/>
            <person name="Osugi A."/>
            <person name="Mitarai S."/>
        </authorList>
    </citation>
    <scope>NUCLEOTIDE SEQUENCE</scope>
    <source>
        <strain evidence="1">DSM 45575</strain>
    </source>
</reference>
<protein>
    <submittedName>
        <fullName evidence="1">Type II toxin-antitoxin system PemK/MazF family toxin</fullName>
    </submittedName>
</protein>
<accession>A0ABY3U533</accession>
<evidence type="ECO:0000313" key="2">
    <source>
        <dbReference type="Proteomes" id="UP001055200"/>
    </source>
</evidence>
<evidence type="ECO:0000313" key="1">
    <source>
        <dbReference type="EMBL" id="ULN53857.1"/>
    </source>
</evidence>
<organism evidence="1 2">
    <name type="scientific">Mycolicibacillus parakoreensis</name>
    <dbReference type="NCBI Taxonomy" id="1069221"/>
    <lineage>
        <taxon>Bacteria</taxon>
        <taxon>Bacillati</taxon>
        <taxon>Actinomycetota</taxon>
        <taxon>Actinomycetes</taxon>
        <taxon>Mycobacteriales</taxon>
        <taxon>Mycobacteriaceae</taxon>
        <taxon>Mycolicibacillus</taxon>
    </lineage>
</organism>
<sequence>MASPRKTQWQLWRRFAENLVFTEAPKVVRALQQSPSLHQGLQRGLQLGFDLVVGGPAEPRPQIPAGRPVTDTSVPTAQRARRLSYGPDLTGRAQTGEVVWTWVVYADDPSRGQDRPVLVVGRDRHTLLALMLSGSEQRDDPSNGDPNWVRIDGGGWDLDEQLRWVRIDRVLDVPEESIRRQGAVIDREAFDVVAARLRADYSWR</sequence>
<dbReference type="Proteomes" id="UP001055200">
    <property type="component" value="Chromosome"/>
</dbReference>
<name>A0ABY3U533_9MYCO</name>
<dbReference type="Pfam" id="PF02452">
    <property type="entry name" value="PemK_toxin"/>
    <property type="match status" value="1"/>
</dbReference>